<dbReference type="GO" id="GO:0020037">
    <property type="term" value="F:heme binding"/>
    <property type="evidence" value="ECO:0007669"/>
    <property type="project" value="InterPro"/>
</dbReference>
<comment type="cofactor">
    <cofactor evidence="5">
        <name>heme</name>
        <dbReference type="ChEBI" id="CHEBI:30413"/>
    </cofactor>
</comment>
<dbReference type="PANTHER" id="PTHR24300:SF417">
    <property type="entry name" value="CYTOCHROME P450 508B1-RELATED"/>
    <property type="match status" value="1"/>
</dbReference>
<keyword evidence="4 5" id="KW-0408">Iron</keyword>
<evidence type="ECO:0000256" key="5">
    <source>
        <dbReference type="PIRSR" id="PIRSR602401-1"/>
    </source>
</evidence>
<name>A0A8J4Q334_9MYCE</name>
<reference evidence="8" key="1">
    <citation type="submission" date="2020-01" db="EMBL/GenBank/DDBJ databases">
        <title>Development of genomics and gene disruption for Polysphondylium violaceum indicates a role for the polyketide synthase stlB in stalk morphogenesis.</title>
        <authorList>
            <person name="Narita B."/>
            <person name="Kawabe Y."/>
            <person name="Kin K."/>
            <person name="Saito T."/>
            <person name="Gibbs R."/>
            <person name="Kuspa A."/>
            <person name="Muzny D."/>
            <person name="Queller D."/>
            <person name="Richards S."/>
            <person name="Strassman J."/>
            <person name="Sucgang R."/>
            <person name="Worley K."/>
            <person name="Schaap P."/>
        </authorList>
    </citation>
    <scope>NUCLEOTIDE SEQUENCE</scope>
    <source>
        <strain evidence="8">QSvi11</strain>
    </source>
</reference>
<dbReference type="SUPFAM" id="SSF48264">
    <property type="entry name" value="Cytochrome P450"/>
    <property type="match status" value="1"/>
</dbReference>
<accession>A0A8J4Q334</accession>
<dbReference type="Pfam" id="PF00067">
    <property type="entry name" value="p450"/>
    <property type="match status" value="3"/>
</dbReference>
<dbReference type="EMBL" id="AJWJ01000034">
    <property type="protein sequence ID" value="KAF2077247.1"/>
    <property type="molecule type" value="Genomic_DNA"/>
</dbReference>
<dbReference type="PROSITE" id="PS00086">
    <property type="entry name" value="CYTOCHROME_P450"/>
    <property type="match status" value="1"/>
</dbReference>
<evidence type="ECO:0000256" key="6">
    <source>
        <dbReference type="RuleBase" id="RU000461"/>
    </source>
</evidence>
<sequence length="476" mass="55336">MTILAIILVLFIIYSYFNYLSKFKSFGRKSLKGPFPLPLVGNFHQLGTTRPHIPMTKYHQQYGPIYRIWMGDVYTDTETFKYYSNHDSNLMFSKEEDWVERRDLVAGALKKSKMKHIYELLDGQVDKLMSCMSYHAKAGIAFTPKSNLQRFTINSMLRLVLNQELPYEYQDIEADESMILILNQIDKVSLEFGTGKLGDYVDILRVPLRLYYNLFDKTLPTVRSIMDQEYQQHLDTFKQEYKESPRDLIDVFINNNDESKRSIYISMCWDLLFAGTDTTSVSMEWSMMLMANYPQFQEMAYQELVSVVGKDNNVTLSHRSQTPFINAFIKESNRKCAPGAYGVPRVSSKDLEIDDYFIPKGVCIHFIIVTLLLLTTHTVTTLINYHGITRNPKYWDNPETFDPTRHLTKHQEFQIWGYGARNCVGQFFASDILYLTISNILLKFKVSSIDGGLIDEHDNWGLTLHPNPFKIKLAIR</sequence>
<dbReference type="GO" id="GO:0005506">
    <property type="term" value="F:iron ion binding"/>
    <property type="evidence" value="ECO:0007669"/>
    <property type="project" value="InterPro"/>
</dbReference>
<dbReference type="GO" id="GO:0004497">
    <property type="term" value="F:monooxygenase activity"/>
    <property type="evidence" value="ECO:0007669"/>
    <property type="project" value="UniProtKB-KW"/>
</dbReference>
<evidence type="ECO:0000256" key="1">
    <source>
        <dbReference type="ARBA" id="ARBA00004167"/>
    </source>
</evidence>
<dbReference type="InterPro" id="IPR017972">
    <property type="entry name" value="Cyt_P450_CS"/>
</dbReference>
<organism evidence="8 9">
    <name type="scientific">Polysphondylium violaceum</name>
    <dbReference type="NCBI Taxonomy" id="133409"/>
    <lineage>
        <taxon>Eukaryota</taxon>
        <taxon>Amoebozoa</taxon>
        <taxon>Evosea</taxon>
        <taxon>Eumycetozoa</taxon>
        <taxon>Dictyostelia</taxon>
        <taxon>Dictyosteliales</taxon>
        <taxon>Dictyosteliaceae</taxon>
        <taxon>Polysphondylium</taxon>
    </lineage>
</organism>
<evidence type="ECO:0000313" key="9">
    <source>
        <dbReference type="Proteomes" id="UP000695562"/>
    </source>
</evidence>
<protein>
    <recommendedName>
        <fullName evidence="10">Cytochrome P450 family protein</fullName>
    </recommendedName>
</protein>
<dbReference type="GO" id="GO:0016020">
    <property type="term" value="C:membrane"/>
    <property type="evidence" value="ECO:0007669"/>
    <property type="project" value="UniProtKB-SubCell"/>
</dbReference>
<gene>
    <name evidence="8" type="ORF">CYY_001436</name>
</gene>
<proteinExistence type="inferred from homology"/>
<evidence type="ECO:0000313" key="8">
    <source>
        <dbReference type="EMBL" id="KAF2077247.1"/>
    </source>
</evidence>
<keyword evidence="3 5" id="KW-0479">Metal-binding</keyword>
<keyword evidence="7" id="KW-0472">Membrane</keyword>
<evidence type="ECO:0000256" key="3">
    <source>
        <dbReference type="ARBA" id="ARBA00022723"/>
    </source>
</evidence>
<dbReference type="PRINTS" id="PR00463">
    <property type="entry name" value="EP450I"/>
</dbReference>
<comment type="subcellular location">
    <subcellularLocation>
        <location evidence="1">Membrane</location>
        <topology evidence="1">Single-pass membrane protein</topology>
    </subcellularLocation>
</comment>
<dbReference type="InterPro" id="IPR036396">
    <property type="entry name" value="Cyt_P450_sf"/>
</dbReference>
<keyword evidence="7" id="KW-1133">Transmembrane helix</keyword>
<comment type="caution">
    <text evidence="8">The sequence shown here is derived from an EMBL/GenBank/DDBJ whole genome shotgun (WGS) entry which is preliminary data.</text>
</comment>
<feature type="transmembrane region" description="Helical" evidence="7">
    <location>
        <begin position="364"/>
        <end position="385"/>
    </location>
</feature>
<keyword evidence="7" id="KW-0812">Transmembrane</keyword>
<dbReference type="OrthoDB" id="1055148at2759"/>
<dbReference type="PANTHER" id="PTHR24300">
    <property type="entry name" value="CYTOCHROME P450 508A4-RELATED"/>
    <property type="match status" value="1"/>
</dbReference>
<dbReference type="Proteomes" id="UP000695562">
    <property type="component" value="Unassembled WGS sequence"/>
</dbReference>
<keyword evidence="9" id="KW-1185">Reference proteome</keyword>
<dbReference type="CDD" id="cd20617">
    <property type="entry name" value="CYP1_2-like"/>
    <property type="match status" value="1"/>
</dbReference>
<dbReference type="InterPro" id="IPR002401">
    <property type="entry name" value="Cyt_P450_E_grp-I"/>
</dbReference>
<dbReference type="AlphaFoldDB" id="A0A8J4Q334"/>
<dbReference type="PRINTS" id="PR00385">
    <property type="entry name" value="P450"/>
</dbReference>
<dbReference type="InterPro" id="IPR050182">
    <property type="entry name" value="Cytochrome_P450_fam2"/>
</dbReference>
<dbReference type="GO" id="GO:0016705">
    <property type="term" value="F:oxidoreductase activity, acting on paired donors, with incorporation or reduction of molecular oxygen"/>
    <property type="evidence" value="ECO:0007669"/>
    <property type="project" value="InterPro"/>
</dbReference>
<comment type="similarity">
    <text evidence="2 6">Belongs to the cytochrome P450 family.</text>
</comment>
<dbReference type="InterPro" id="IPR001128">
    <property type="entry name" value="Cyt_P450"/>
</dbReference>
<dbReference type="Gene3D" id="1.10.630.10">
    <property type="entry name" value="Cytochrome P450"/>
    <property type="match status" value="1"/>
</dbReference>
<evidence type="ECO:0000256" key="2">
    <source>
        <dbReference type="ARBA" id="ARBA00010617"/>
    </source>
</evidence>
<evidence type="ECO:0008006" key="10">
    <source>
        <dbReference type="Google" id="ProtNLM"/>
    </source>
</evidence>
<keyword evidence="6" id="KW-0503">Monooxygenase</keyword>
<evidence type="ECO:0000256" key="7">
    <source>
        <dbReference type="SAM" id="Phobius"/>
    </source>
</evidence>
<keyword evidence="6" id="KW-0560">Oxidoreductase</keyword>
<evidence type="ECO:0000256" key="4">
    <source>
        <dbReference type="ARBA" id="ARBA00023004"/>
    </source>
</evidence>
<feature type="binding site" description="axial binding residue" evidence="5">
    <location>
        <position position="423"/>
    </location>
    <ligand>
        <name>heme</name>
        <dbReference type="ChEBI" id="CHEBI:30413"/>
    </ligand>
    <ligandPart>
        <name>Fe</name>
        <dbReference type="ChEBI" id="CHEBI:18248"/>
    </ligandPart>
</feature>
<keyword evidence="5 6" id="KW-0349">Heme</keyword>